<dbReference type="EMBL" id="BART01024521">
    <property type="protein sequence ID" value="GAH04604.1"/>
    <property type="molecule type" value="Genomic_DNA"/>
</dbReference>
<sequence length="72" mass="8505">MDLEDLVIKIYKGKHSEDRKKVWFMKWEGTINGELHGKSIMLSFSKTPYEIIHMAGLLVDHLYKYYRTSKGV</sequence>
<evidence type="ECO:0000313" key="1">
    <source>
        <dbReference type="EMBL" id="GAH04604.1"/>
    </source>
</evidence>
<protein>
    <submittedName>
        <fullName evidence="1">Uncharacterized protein</fullName>
    </submittedName>
</protein>
<comment type="caution">
    <text evidence="1">The sequence shown here is derived from an EMBL/GenBank/DDBJ whole genome shotgun (WGS) entry which is preliminary data.</text>
</comment>
<proteinExistence type="predicted"/>
<organism evidence="1">
    <name type="scientific">marine sediment metagenome</name>
    <dbReference type="NCBI Taxonomy" id="412755"/>
    <lineage>
        <taxon>unclassified sequences</taxon>
        <taxon>metagenomes</taxon>
        <taxon>ecological metagenomes</taxon>
    </lineage>
</organism>
<gene>
    <name evidence="1" type="ORF">S01H4_44259</name>
</gene>
<dbReference type="AlphaFoldDB" id="X1DHV4"/>
<reference evidence="1" key="1">
    <citation type="journal article" date="2014" name="Front. Microbiol.">
        <title>High frequency of phylogenetically diverse reductive dehalogenase-homologous genes in deep subseafloor sedimentary metagenomes.</title>
        <authorList>
            <person name="Kawai M."/>
            <person name="Futagami T."/>
            <person name="Toyoda A."/>
            <person name="Takaki Y."/>
            <person name="Nishi S."/>
            <person name="Hori S."/>
            <person name="Arai W."/>
            <person name="Tsubouchi T."/>
            <person name="Morono Y."/>
            <person name="Uchiyama I."/>
            <person name="Ito T."/>
            <person name="Fujiyama A."/>
            <person name="Inagaki F."/>
            <person name="Takami H."/>
        </authorList>
    </citation>
    <scope>NUCLEOTIDE SEQUENCE</scope>
    <source>
        <strain evidence="1">Expedition CK06-06</strain>
    </source>
</reference>
<accession>X1DHV4</accession>
<name>X1DHV4_9ZZZZ</name>